<proteinExistence type="predicted"/>
<dbReference type="InterPro" id="IPR039223">
    <property type="entry name" value="AATF/Bfr2"/>
</dbReference>
<dbReference type="AlphaFoldDB" id="A0A3L6FG70"/>
<feature type="signal peptide" evidence="2">
    <location>
        <begin position="1"/>
        <end position="22"/>
    </location>
</feature>
<evidence type="ECO:0000313" key="3">
    <source>
        <dbReference type="EMBL" id="PWZ32212.1"/>
    </source>
</evidence>
<feature type="region of interest" description="Disordered" evidence="1">
    <location>
        <begin position="55"/>
        <end position="74"/>
    </location>
</feature>
<dbReference type="ExpressionAtlas" id="A0A3L6FG70">
    <property type="expression patterns" value="baseline and differential"/>
</dbReference>
<dbReference type="EMBL" id="NCVQ01000004">
    <property type="protein sequence ID" value="PWZ32212.1"/>
    <property type="molecule type" value="Genomic_DNA"/>
</dbReference>
<sequence length="235" mass="26524">MYSRIFMFLIKVRFVFFHSVCCTVEIKLAKGRAKFGDSSTEALYRYSLKDDERTQRGGCLERSSSQKPEGDMGQDLGNEILAAEGVFYFQQVTPGIHQNKALLESNQATKDANEIPSASNGDNDEWSEVQRLQARITTFRNTEIDKWHRKIQVTTGAAALKGKLHAFNQNISDQVAGYMRDPSRMINRMYLTNSAVRVFGKDVGEPGTAEEVRAFTTFPLKIFQTLFGLLQSTEV</sequence>
<reference evidence="3" key="1">
    <citation type="journal article" date="2018" name="Nat. Genet.">
        <title>Extensive intraspecific gene order and gene structural variations between Mo17 and other maize genomes.</title>
        <authorList>
            <person name="Sun S."/>
            <person name="Zhou Y."/>
            <person name="Chen J."/>
            <person name="Shi J."/>
            <person name="Zhao H."/>
            <person name="Zhao H."/>
            <person name="Song W."/>
            <person name="Zhang M."/>
            <person name="Cui Y."/>
            <person name="Dong X."/>
            <person name="Liu H."/>
            <person name="Ma X."/>
            <person name="Jiao Y."/>
            <person name="Wang B."/>
            <person name="Wei X."/>
            <person name="Stein J.C."/>
            <person name="Glaubitz J.C."/>
            <person name="Lu F."/>
            <person name="Yu G."/>
            <person name="Liang C."/>
            <person name="Fengler K."/>
            <person name="Li B."/>
            <person name="Rafalski A."/>
            <person name="Schnable P.S."/>
            <person name="Ware D.H."/>
            <person name="Buckler E.S."/>
            <person name="Lai J."/>
        </authorList>
    </citation>
    <scope>NUCLEOTIDE SEQUENCE [LARGE SCALE GENOMIC DNA]</scope>
    <source>
        <tissue evidence="3">Seedling</tissue>
    </source>
</reference>
<dbReference type="PANTHER" id="PTHR15565:SF0">
    <property type="entry name" value="PROTEIN AATF"/>
    <property type="match status" value="1"/>
</dbReference>
<name>A0A3L6FG70_MAIZE</name>
<keyword evidence="2" id="KW-0732">Signal</keyword>
<protein>
    <submittedName>
        <fullName evidence="3">Uncharacterized protein</fullName>
    </submittedName>
</protein>
<accession>A0A3L6FG70</accession>
<organism evidence="3">
    <name type="scientific">Zea mays</name>
    <name type="common">Maize</name>
    <dbReference type="NCBI Taxonomy" id="4577"/>
    <lineage>
        <taxon>Eukaryota</taxon>
        <taxon>Viridiplantae</taxon>
        <taxon>Streptophyta</taxon>
        <taxon>Embryophyta</taxon>
        <taxon>Tracheophyta</taxon>
        <taxon>Spermatophyta</taxon>
        <taxon>Magnoliopsida</taxon>
        <taxon>Liliopsida</taxon>
        <taxon>Poales</taxon>
        <taxon>Poaceae</taxon>
        <taxon>PACMAD clade</taxon>
        <taxon>Panicoideae</taxon>
        <taxon>Andropogonodae</taxon>
        <taxon>Andropogoneae</taxon>
        <taxon>Tripsacinae</taxon>
        <taxon>Zea</taxon>
    </lineage>
</organism>
<evidence type="ECO:0000256" key="2">
    <source>
        <dbReference type="SAM" id="SignalP"/>
    </source>
</evidence>
<comment type="caution">
    <text evidence="3">The sequence shown here is derived from an EMBL/GenBank/DDBJ whole genome shotgun (WGS) entry which is preliminary data.</text>
</comment>
<feature type="chain" id="PRO_5018144012" evidence="2">
    <location>
        <begin position="23"/>
        <end position="235"/>
    </location>
</feature>
<dbReference type="PANTHER" id="PTHR15565">
    <property type="entry name" value="AATF PROTEIN APOPTOSIS ANTAGONIZING TRANSCRIPTION FACTOR"/>
    <property type="match status" value="1"/>
</dbReference>
<gene>
    <name evidence="3" type="ORF">Zm00014a_001005</name>
</gene>
<evidence type="ECO:0000256" key="1">
    <source>
        <dbReference type="SAM" id="MobiDB-lite"/>
    </source>
</evidence>
<dbReference type="Proteomes" id="UP000251960">
    <property type="component" value="Chromosome 3"/>
</dbReference>